<evidence type="ECO:0000313" key="3">
    <source>
        <dbReference type="Proteomes" id="UP000663828"/>
    </source>
</evidence>
<comment type="caution">
    <text evidence="2">The sequence shown here is derived from an EMBL/GenBank/DDBJ whole genome shotgun (WGS) entry which is preliminary data.</text>
</comment>
<feature type="coiled-coil region" evidence="1">
    <location>
        <begin position="157"/>
        <end position="195"/>
    </location>
</feature>
<accession>A0A816HPY2</accession>
<dbReference type="Proteomes" id="UP000663828">
    <property type="component" value="Unassembled WGS sequence"/>
</dbReference>
<feature type="non-terminal residue" evidence="2">
    <location>
        <position position="1"/>
    </location>
</feature>
<evidence type="ECO:0000313" key="2">
    <source>
        <dbReference type="EMBL" id="CAF1689275.1"/>
    </source>
</evidence>
<gene>
    <name evidence="2" type="ORF">XAT740_LOCUS63233</name>
</gene>
<proteinExistence type="predicted"/>
<reference evidence="2" key="1">
    <citation type="submission" date="2021-02" db="EMBL/GenBank/DDBJ databases">
        <authorList>
            <person name="Nowell W R."/>
        </authorList>
    </citation>
    <scope>NUCLEOTIDE SEQUENCE</scope>
</reference>
<name>A0A816HPY2_ADIRI</name>
<keyword evidence="3" id="KW-1185">Reference proteome</keyword>
<sequence>NGASSALNYLLNGSVMATADNGKALLIAQSLSESMNNLFNILNDIFYSINNQTTSHNPKEMENILYEIETYGKLIGKTDIVINVVNPILEQIKNVTIKAIELAKDNALGKSVNRTETDHVSAQLKKLIGEMKKIDAAAGLIDDPSSMKLSDDNQFSSDSAKMAIQITEQKLEDARKRSDASLAQLRKNMNDMNELVGKIASLDLTRISYIELL</sequence>
<keyword evidence="1" id="KW-0175">Coiled coil</keyword>
<dbReference type="AlphaFoldDB" id="A0A816HPY2"/>
<organism evidence="2 3">
    <name type="scientific">Adineta ricciae</name>
    <name type="common">Rotifer</name>
    <dbReference type="NCBI Taxonomy" id="249248"/>
    <lineage>
        <taxon>Eukaryota</taxon>
        <taxon>Metazoa</taxon>
        <taxon>Spiralia</taxon>
        <taxon>Gnathifera</taxon>
        <taxon>Rotifera</taxon>
        <taxon>Eurotatoria</taxon>
        <taxon>Bdelloidea</taxon>
        <taxon>Adinetida</taxon>
        <taxon>Adinetidae</taxon>
        <taxon>Adineta</taxon>
    </lineage>
</organism>
<evidence type="ECO:0000256" key="1">
    <source>
        <dbReference type="SAM" id="Coils"/>
    </source>
</evidence>
<feature type="non-terminal residue" evidence="2">
    <location>
        <position position="213"/>
    </location>
</feature>
<protein>
    <submittedName>
        <fullName evidence="2">Uncharacterized protein</fullName>
    </submittedName>
</protein>
<dbReference type="EMBL" id="CAJNOR010019097">
    <property type="protein sequence ID" value="CAF1689275.1"/>
    <property type="molecule type" value="Genomic_DNA"/>
</dbReference>